<keyword evidence="3 9" id="KW-0813">Transport</keyword>
<keyword evidence="6" id="KW-0812">Transmembrane</keyword>
<evidence type="ECO:0000256" key="4">
    <source>
        <dbReference type="ARBA" id="ARBA00022475"/>
    </source>
</evidence>
<protein>
    <recommendedName>
        <fullName evidence="9">Membrane fusion protein (MFP) family protein</fullName>
    </recommendedName>
</protein>
<dbReference type="PRINTS" id="PR01490">
    <property type="entry name" value="RTXTOXIND"/>
</dbReference>
<feature type="coiled-coil region" evidence="10">
    <location>
        <begin position="263"/>
        <end position="290"/>
    </location>
</feature>
<keyword evidence="15" id="KW-1185">Reference proteome</keyword>
<keyword evidence="10" id="KW-0175">Coiled coil</keyword>
<sequence length="444" mass="48303">MKTPDTMALPAANTPPDRLDGLIERTGPPVWRRADRRLTVLMLAALGWCFIGQVDQVVTAPGKVVPQDKVKVVQHLEGGIVKRLVARENSTVKAGDPLVELDLATGGINLSEMAARRAALQFAKARLEAESQGTTPRFPQDLALTYPAVAEAERSTYKARREELAGALDAFSGQSSQGSQRVAELQAKLASLNASLKLAQQELAVSEELVKDKLASQLDHFQRKAAVERLKGEVAMTTQAIPGAQAGQTESAGRRREEEARFRRRAADELGELERKLASLDQELSRATAQESRAIIRAPIAGIVRNVRYQSAGNVVKPGEPIMEIVPVGEELVIEVSLNPADRGYVSLNQPALVKISAYDFFRHGGLEGKVTAIAADTDVGKDEHPFYRVTISTKKSWLGSTAGHLPITPGMVGEVDIHADSQSIFWLLIKPVLKLKHEAFREV</sequence>
<evidence type="ECO:0000313" key="15">
    <source>
        <dbReference type="Proteomes" id="UP001606300"/>
    </source>
</evidence>
<keyword evidence="7" id="KW-1133">Transmembrane helix</keyword>
<dbReference type="InterPro" id="IPR010129">
    <property type="entry name" value="T1SS_HlyD"/>
</dbReference>
<proteinExistence type="inferred from homology"/>
<accession>A0ABW7EN94</accession>
<evidence type="ECO:0000256" key="3">
    <source>
        <dbReference type="ARBA" id="ARBA00022448"/>
    </source>
</evidence>
<feature type="coiled-coil region" evidence="10">
    <location>
        <begin position="182"/>
        <end position="209"/>
    </location>
</feature>
<comment type="subcellular location">
    <subcellularLocation>
        <location evidence="1 9">Cell inner membrane</location>
        <topology evidence="1 9">Single-pass membrane protein</topology>
    </subcellularLocation>
</comment>
<dbReference type="InterPro" id="IPR058982">
    <property type="entry name" value="Beta-barrel_AprE"/>
</dbReference>
<feature type="domain" description="AprE-like long alpha-helical hairpin" evidence="12">
    <location>
        <begin position="109"/>
        <end position="289"/>
    </location>
</feature>
<dbReference type="Pfam" id="PF26002">
    <property type="entry name" value="Beta-barrel_AprE"/>
    <property type="match status" value="1"/>
</dbReference>
<evidence type="ECO:0000256" key="10">
    <source>
        <dbReference type="SAM" id="Coils"/>
    </source>
</evidence>
<evidence type="ECO:0000256" key="9">
    <source>
        <dbReference type="RuleBase" id="RU365093"/>
    </source>
</evidence>
<feature type="region of interest" description="Disordered" evidence="11">
    <location>
        <begin position="1"/>
        <end position="23"/>
    </location>
</feature>
<dbReference type="Gene3D" id="2.40.30.170">
    <property type="match status" value="1"/>
</dbReference>
<evidence type="ECO:0000256" key="11">
    <source>
        <dbReference type="SAM" id="MobiDB-lite"/>
    </source>
</evidence>
<organism evidence="14 15">
    <name type="scientific">Pelomonas dachongensis</name>
    <dbReference type="NCBI Taxonomy" id="3299029"/>
    <lineage>
        <taxon>Bacteria</taxon>
        <taxon>Pseudomonadati</taxon>
        <taxon>Pseudomonadota</taxon>
        <taxon>Betaproteobacteria</taxon>
        <taxon>Burkholderiales</taxon>
        <taxon>Sphaerotilaceae</taxon>
        <taxon>Roseateles</taxon>
    </lineage>
</organism>
<dbReference type="PANTHER" id="PTHR30386">
    <property type="entry name" value="MEMBRANE FUSION SUBUNIT OF EMRAB-TOLC MULTIDRUG EFFLUX PUMP"/>
    <property type="match status" value="1"/>
</dbReference>
<evidence type="ECO:0000256" key="8">
    <source>
        <dbReference type="ARBA" id="ARBA00023136"/>
    </source>
</evidence>
<feature type="domain" description="AprE-like beta-barrel" evidence="13">
    <location>
        <begin position="332"/>
        <end position="419"/>
    </location>
</feature>
<evidence type="ECO:0000256" key="2">
    <source>
        <dbReference type="ARBA" id="ARBA00009477"/>
    </source>
</evidence>
<dbReference type="InterPro" id="IPR050739">
    <property type="entry name" value="MFP"/>
</dbReference>
<keyword evidence="5 9" id="KW-0997">Cell inner membrane</keyword>
<name>A0ABW7EN94_9BURK</name>
<dbReference type="Proteomes" id="UP001606300">
    <property type="component" value="Unassembled WGS sequence"/>
</dbReference>
<evidence type="ECO:0000259" key="12">
    <source>
        <dbReference type="Pfam" id="PF25994"/>
    </source>
</evidence>
<gene>
    <name evidence="14" type="ORF">ACG02S_06220</name>
</gene>
<dbReference type="NCBIfam" id="TIGR01843">
    <property type="entry name" value="type_I_hlyD"/>
    <property type="match status" value="1"/>
</dbReference>
<evidence type="ECO:0000313" key="14">
    <source>
        <dbReference type="EMBL" id="MFG6413491.1"/>
    </source>
</evidence>
<evidence type="ECO:0000259" key="13">
    <source>
        <dbReference type="Pfam" id="PF26002"/>
    </source>
</evidence>
<dbReference type="InterPro" id="IPR058781">
    <property type="entry name" value="HH_AprE-like"/>
</dbReference>
<comment type="caution">
    <text evidence="14">The sequence shown here is derived from an EMBL/GenBank/DDBJ whole genome shotgun (WGS) entry which is preliminary data.</text>
</comment>
<dbReference type="Pfam" id="PF25994">
    <property type="entry name" value="HH_AprE"/>
    <property type="match status" value="1"/>
</dbReference>
<keyword evidence="8" id="KW-0472">Membrane</keyword>
<dbReference type="PANTHER" id="PTHR30386:SF26">
    <property type="entry name" value="TRANSPORT PROTEIN COMB"/>
    <property type="match status" value="1"/>
</dbReference>
<keyword evidence="4 9" id="KW-1003">Cell membrane</keyword>
<dbReference type="EMBL" id="JBIGHY010000002">
    <property type="protein sequence ID" value="MFG6413491.1"/>
    <property type="molecule type" value="Genomic_DNA"/>
</dbReference>
<reference evidence="14 15" key="1">
    <citation type="submission" date="2024-09" db="EMBL/GenBank/DDBJ databases">
        <title>Novel species of the genus Pelomonas and Roseateles isolated from streams.</title>
        <authorList>
            <person name="Lu H."/>
        </authorList>
    </citation>
    <scope>NUCLEOTIDE SEQUENCE [LARGE SCALE GENOMIC DNA]</scope>
    <source>
        <strain evidence="14 15">DC23W</strain>
    </source>
</reference>
<evidence type="ECO:0000256" key="7">
    <source>
        <dbReference type="ARBA" id="ARBA00022989"/>
    </source>
</evidence>
<comment type="similarity">
    <text evidence="2 9">Belongs to the membrane fusion protein (MFP) (TC 8.A.1) family.</text>
</comment>
<evidence type="ECO:0000256" key="1">
    <source>
        <dbReference type="ARBA" id="ARBA00004377"/>
    </source>
</evidence>
<evidence type="ECO:0000256" key="6">
    <source>
        <dbReference type="ARBA" id="ARBA00022692"/>
    </source>
</evidence>
<evidence type="ECO:0000256" key="5">
    <source>
        <dbReference type="ARBA" id="ARBA00022519"/>
    </source>
</evidence>